<dbReference type="EMBL" id="RKKB01000001">
    <property type="protein sequence ID" value="RPA34761.1"/>
    <property type="molecule type" value="Genomic_DNA"/>
</dbReference>
<dbReference type="Gene3D" id="3.30.70.2660">
    <property type="match status" value="1"/>
</dbReference>
<dbReference type="InterPro" id="IPR021124">
    <property type="entry name" value="CRISPR-assoc_prot_Cas5"/>
</dbReference>
<evidence type="ECO:0000256" key="1">
    <source>
        <dbReference type="ARBA" id="ARBA00023118"/>
    </source>
</evidence>
<dbReference type="GO" id="GO:0043571">
    <property type="term" value="P:maintenance of CRISPR repeat elements"/>
    <property type="evidence" value="ECO:0007669"/>
    <property type="project" value="InterPro"/>
</dbReference>
<dbReference type="EMBL" id="CP034073">
    <property type="protein sequence ID" value="AZG36905.1"/>
    <property type="molecule type" value="Genomic_DNA"/>
</dbReference>
<dbReference type="InterPro" id="IPR010147">
    <property type="entry name" value="CRISPR-assoc_prot_CasD"/>
</dbReference>
<dbReference type="NCBIfam" id="TIGR01868">
    <property type="entry name" value="casD_Cas5e"/>
    <property type="match status" value="1"/>
</dbReference>
<keyword evidence="4" id="KW-1185">Reference proteome</keyword>
<dbReference type="KEGG" id="spsr:EGC80_19915"/>
<reference evidence="2 4" key="1">
    <citation type="submission" date="2018-11" db="EMBL/GenBank/DDBJ databases">
        <title>Shewanella sp. M2.</title>
        <authorList>
            <person name="Hwang Y.J."/>
            <person name="Hwang C.Y."/>
        </authorList>
    </citation>
    <scope>NUCLEOTIDE SEQUENCE [LARGE SCALE GENOMIC DNA]</scope>
    <source>
        <strain evidence="2 4">M2</strain>
    </source>
</reference>
<keyword evidence="1" id="KW-0051">Antiviral defense</keyword>
<protein>
    <submittedName>
        <fullName evidence="3">Type I-E CRISPR-associated protein Cas5/CasD</fullName>
    </submittedName>
</protein>
<dbReference type="InterPro" id="IPR013422">
    <property type="entry name" value="CRISPR-assoc_prot_Cas5_N"/>
</dbReference>
<sequence>MKTLILKTEGFSAYGLQTFDIHRRANHFPTRSAVIGLLAAALGITRKEQSTLFELSENVQIAVQVNNAGEKIMDYHTVQNFRSPMGKIQKGVKPTYREYWCDSEHTFAITASDELVKRLCIAVKSPKFTLFQGRKSCPLTRPLFEVLVDHNNPVEALKKRAERGQIFSDVQGENHVATLQVRDKLTPVFRKYAIRTVYVSGQMIQNSEEIADELA</sequence>
<dbReference type="AlphaFoldDB" id="A0A3N4EMH9"/>
<proteinExistence type="predicted"/>
<dbReference type="OrthoDB" id="5704083at2"/>
<dbReference type="Proteomes" id="UP000273778">
    <property type="component" value="Chromosome"/>
</dbReference>
<dbReference type="CDD" id="cd09756">
    <property type="entry name" value="Cas5_I-E"/>
    <property type="match status" value="1"/>
</dbReference>
<reference evidence="3" key="3">
    <citation type="submission" date="2018-11" db="EMBL/GenBank/DDBJ databases">
        <authorList>
            <person name="Hwang Y.J."/>
            <person name="Hwang C.Y."/>
        </authorList>
    </citation>
    <scope>NUCLEOTIDE SEQUENCE</scope>
    <source>
        <strain evidence="3">R106</strain>
    </source>
</reference>
<reference evidence="5" key="2">
    <citation type="submission" date="2018-11" db="EMBL/GenBank/DDBJ databases">
        <title>Shewanella sp. R106.</title>
        <authorList>
            <person name="Hwang Y.J."/>
            <person name="Hwang C.Y."/>
        </authorList>
    </citation>
    <scope>NUCLEOTIDE SEQUENCE [LARGE SCALE GENOMIC DNA]</scope>
    <source>
        <strain evidence="5">R106</strain>
    </source>
</reference>
<gene>
    <name evidence="3" type="primary">cas5e</name>
    <name evidence="3" type="ORF">EGC77_03585</name>
    <name evidence="2" type="ORF">EGC80_19915</name>
</gene>
<dbReference type="Pfam" id="PF09704">
    <property type="entry name" value="Cas_Cas5d"/>
    <property type="match status" value="1"/>
</dbReference>
<organism evidence="3 5">
    <name type="scientific">Shewanella psychromarinicola</name>
    <dbReference type="NCBI Taxonomy" id="2487742"/>
    <lineage>
        <taxon>Bacteria</taxon>
        <taxon>Pseudomonadati</taxon>
        <taxon>Pseudomonadota</taxon>
        <taxon>Gammaproteobacteria</taxon>
        <taxon>Alteromonadales</taxon>
        <taxon>Shewanellaceae</taxon>
        <taxon>Shewanella</taxon>
    </lineage>
</organism>
<accession>A0A3N4EMH9</accession>
<evidence type="ECO:0000313" key="4">
    <source>
        <dbReference type="Proteomes" id="UP000273778"/>
    </source>
</evidence>
<dbReference type="GO" id="GO:0051607">
    <property type="term" value="P:defense response to virus"/>
    <property type="evidence" value="ECO:0007669"/>
    <property type="project" value="UniProtKB-KW"/>
</dbReference>
<dbReference type="NCBIfam" id="TIGR02593">
    <property type="entry name" value="CRISPR_cas5"/>
    <property type="match status" value="1"/>
</dbReference>
<name>A0A3N4EMH9_9GAMM</name>
<dbReference type="GO" id="GO:0003723">
    <property type="term" value="F:RNA binding"/>
    <property type="evidence" value="ECO:0007669"/>
    <property type="project" value="InterPro"/>
</dbReference>
<dbReference type="Proteomes" id="UP000278855">
    <property type="component" value="Unassembled WGS sequence"/>
</dbReference>
<dbReference type="RefSeq" id="WP_124011881.1">
    <property type="nucleotide sequence ID" value="NZ_CP034073.1"/>
</dbReference>
<evidence type="ECO:0000313" key="3">
    <source>
        <dbReference type="EMBL" id="RPA34761.1"/>
    </source>
</evidence>
<evidence type="ECO:0000313" key="5">
    <source>
        <dbReference type="Proteomes" id="UP000278855"/>
    </source>
</evidence>
<evidence type="ECO:0000313" key="2">
    <source>
        <dbReference type="EMBL" id="AZG36905.1"/>
    </source>
</evidence>